<dbReference type="Proteomes" id="UP000184300">
    <property type="component" value="Unassembled WGS sequence"/>
</dbReference>
<gene>
    <name evidence="2" type="ORF">ASPGLDRAFT_44118</name>
</gene>
<dbReference type="VEuPathDB" id="FungiDB:ASPGLDRAFT_44118"/>
<proteinExistence type="predicted"/>
<dbReference type="RefSeq" id="XP_022403027.1">
    <property type="nucleotide sequence ID" value="XM_022545957.1"/>
</dbReference>
<evidence type="ECO:0000313" key="2">
    <source>
        <dbReference type="EMBL" id="OJJ86338.1"/>
    </source>
</evidence>
<protein>
    <submittedName>
        <fullName evidence="2">Uncharacterized protein</fullName>
    </submittedName>
</protein>
<keyword evidence="3" id="KW-1185">Reference proteome</keyword>
<organism evidence="2 3">
    <name type="scientific">Aspergillus glaucus CBS 516.65</name>
    <dbReference type="NCBI Taxonomy" id="1160497"/>
    <lineage>
        <taxon>Eukaryota</taxon>
        <taxon>Fungi</taxon>
        <taxon>Dikarya</taxon>
        <taxon>Ascomycota</taxon>
        <taxon>Pezizomycotina</taxon>
        <taxon>Eurotiomycetes</taxon>
        <taxon>Eurotiomycetidae</taxon>
        <taxon>Eurotiales</taxon>
        <taxon>Aspergillaceae</taxon>
        <taxon>Aspergillus</taxon>
        <taxon>Aspergillus subgen. Aspergillus</taxon>
    </lineage>
</organism>
<dbReference type="EMBL" id="KV878892">
    <property type="protein sequence ID" value="OJJ86338.1"/>
    <property type="molecule type" value="Genomic_DNA"/>
</dbReference>
<evidence type="ECO:0000256" key="1">
    <source>
        <dbReference type="SAM" id="MobiDB-lite"/>
    </source>
</evidence>
<accession>A0A1L9VQY0</accession>
<dbReference type="OrthoDB" id="73875at2759"/>
<dbReference type="AlphaFoldDB" id="A0A1L9VQY0"/>
<evidence type="ECO:0000313" key="3">
    <source>
        <dbReference type="Proteomes" id="UP000184300"/>
    </source>
</evidence>
<name>A0A1L9VQY0_ASPGL</name>
<dbReference type="GeneID" id="34462218"/>
<reference evidence="3" key="1">
    <citation type="journal article" date="2017" name="Genome Biol.">
        <title>Comparative genomics reveals high biological diversity and specific adaptations in the industrially and medically important fungal genus Aspergillus.</title>
        <authorList>
            <person name="de Vries R.P."/>
            <person name="Riley R."/>
            <person name="Wiebenga A."/>
            <person name="Aguilar-Osorio G."/>
            <person name="Amillis S."/>
            <person name="Uchima C.A."/>
            <person name="Anderluh G."/>
            <person name="Asadollahi M."/>
            <person name="Askin M."/>
            <person name="Barry K."/>
            <person name="Battaglia E."/>
            <person name="Bayram O."/>
            <person name="Benocci T."/>
            <person name="Braus-Stromeyer S.A."/>
            <person name="Caldana C."/>
            <person name="Canovas D."/>
            <person name="Cerqueira G.C."/>
            <person name="Chen F."/>
            <person name="Chen W."/>
            <person name="Choi C."/>
            <person name="Clum A."/>
            <person name="Dos Santos R.A."/>
            <person name="Damasio A.R."/>
            <person name="Diallinas G."/>
            <person name="Emri T."/>
            <person name="Fekete E."/>
            <person name="Flipphi M."/>
            <person name="Freyberg S."/>
            <person name="Gallo A."/>
            <person name="Gournas C."/>
            <person name="Habgood R."/>
            <person name="Hainaut M."/>
            <person name="Harispe M.L."/>
            <person name="Henrissat B."/>
            <person name="Hilden K.S."/>
            <person name="Hope R."/>
            <person name="Hossain A."/>
            <person name="Karabika E."/>
            <person name="Karaffa L."/>
            <person name="Karanyi Z."/>
            <person name="Krasevec N."/>
            <person name="Kuo A."/>
            <person name="Kusch H."/>
            <person name="LaButti K."/>
            <person name="Lagendijk E.L."/>
            <person name="Lapidus A."/>
            <person name="Levasseur A."/>
            <person name="Lindquist E."/>
            <person name="Lipzen A."/>
            <person name="Logrieco A.F."/>
            <person name="MacCabe A."/>
            <person name="Maekelae M.R."/>
            <person name="Malavazi I."/>
            <person name="Melin P."/>
            <person name="Meyer V."/>
            <person name="Mielnichuk N."/>
            <person name="Miskei M."/>
            <person name="Molnar A.P."/>
            <person name="Mule G."/>
            <person name="Ngan C.Y."/>
            <person name="Orejas M."/>
            <person name="Orosz E."/>
            <person name="Ouedraogo J.P."/>
            <person name="Overkamp K.M."/>
            <person name="Park H.-S."/>
            <person name="Perrone G."/>
            <person name="Piumi F."/>
            <person name="Punt P.J."/>
            <person name="Ram A.F."/>
            <person name="Ramon A."/>
            <person name="Rauscher S."/>
            <person name="Record E."/>
            <person name="Riano-Pachon D.M."/>
            <person name="Robert V."/>
            <person name="Roehrig J."/>
            <person name="Ruller R."/>
            <person name="Salamov A."/>
            <person name="Salih N.S."/>
            <person name="Samson R.A."/>
            <person name="Sandor E."/>
            <person name="Sanguinetti M."/>
            <person name="Schuetze T."/>
            <person name="Sepcic K."/>
            <person name="Shelest E."/>
            <person name="Sherlock G."/>
            <person name="Sophianopoulou V."/>
            <person name="Squina F.M."/>
            <person name="Sun H."/>
            <person name="Susca A."/>
            <person name="Todd R.B."/>
            <person name="Tsang A."/>
            <person name="Unkles S.E."/>
            <person name="van de Wiele N."/>
            <person name="van Rossen-Uffink D."/>
            <person name="Oliveira J.V."/>
            <person name="Vesth T.C."/>
            <person name="Visser J."/>
            <person name="Yu J.-H."/>
            <person name="Zhou M."/>
            <person name="Andersen M.R."/>
            <person name="Archer D.B."/>
            <person name="Baker S.E."/>
            <person name="Benoit I."/>
            <person name="Brakhage A.A."/>
            <person name="Braus G.H."/>
            <person name="Fischer R."/>
            <person name="Frisvad J.C."/>
            <person name="Goldman G.H."/>
            <person name="Houbraken J."/>
            <person name="Oakley B."/>
            <person name="Pocsi I."/>
            <person name="Scazzocchio C."/>
            <person name="Seiboth B."/>
            <person name="vanKuyk P.A."/>
            <person name="Wortman J."/>
            <person name="Dyer P.S."/>
            <person name="Grigoriev I.V."/>
        </authorList>
    </citation>
    <scope>NUCLEOTIDE SEQUENCE [LARGE SCALE GENOMIC DNA]</scope>
    <source>
        <strain evidence="3">CBS 516.65</strain>
    </source>
</reference>
<feature type="region of interest" description="Disordered" evidence="1">
    <location>
        <begin position="1"/>
        <end position="25"/>
    </location>
</feature>
<sequence length="165" mass="18616">MRRRSDSGFPSHKTQQHGKVGKRDSLFYSDLSGGGAIAKASEWYSKNVRKGRGSVAFNDIVNKKWYEAQGMELGRQSPAKVDQFQKRLSQAFAEASKGTVYFFTKEENEGTCMPDTQAWRGWEFPALTRNRDVKEIIQVDPRQAIDKGHVIWTPADGPSYNAPRG</sequence>